<dbReference type="SUPFAM" id="SSF140959">
    <property type="entry name" value="Indolic compounds 2,3-dioxygenase-like"/>
    <property type="match status" value="1"/>
</dbReference>
<dbReference type="GO" id="GO:0046872">
    <property type="term" value="F:metal ion binding"/>
    <property type="evidence" value="ECO:0007669"/>
    <property type="project" value="UniProtKB-KW"/>
</dbReference>
<dbReference type="Gene3D" id="1.20.58.480">
    <property type="match status" value="1"/>
</dbReference>
<evidence type="ECO:0000256" key="3">
    <source>
        <dbReference type="ARBA" id="ARBA00023004"/>
    </source>
</evidence>
<dbReference type="GO" id="GO:0033754">
    <property type="term" value="F:indoleamine 2,3-dioxygenase activity"/>
    <property type="evidence" value="ECO:0007669"/>
    <property type="project" value="TreeGrafter"/>
</dbReference>
<gene>
    <name evidence="5" type="ORF">DI09_15p90</name>
</gene>
<comment type="caution">
    <text evidence="5">The sequence shown here is derived from an EMBL/GenBank/DDBJ whole genome shotgun (WGS) entry which is preliminary data.</text>
</comment>
<keyword evidence="5" id="KW-0560">Oxidoreductase</keyword>
<sequence>MISVAYVNGNSTTDPLLTLLPDNLSGPWIEISKHFDFEPVLNYASSVQFNWHSPTKKDINSVKLEDIEICSTITGSLTEVWFYQVSLAIELESIRIVPIIKNIFSILNSNHNEAKEKIEVQLGNLLNSLKEIGMLLERIHEHCVPSVFYNGLRPYLSGWNTPGFDKMGGLKFGSAPDAPIYTSTGGSAAQSPLIQVLDALFGVRHLPNPDGSPNYLYLIRKYMPKADRDLILWVESWGEGFKDFCVENQIYHPFIDCLSQMISNRQLHGGIVWKFIKQEAMKLKKDTEAVGTGGTPYEKFLKSIIGSTQMLKDAFQKKFAILHN</sequence>
<dbReference type="GO" id="GO:0020037">
    <property type="term" value="F:heme binding"/>
    <property type="evidence" value="ECO:0007669"/>
    <property type="project" value="InterPro"/>
</dbReference>
<dbReference type="OrthoDB" id="540174at2759"/>
<organism evidence="5 6">
    <name type="scientific">Mitosporidium daphniae</name>
    <dbReference type="NCBI Taxonomy" id="1485682"/>
    <lineage>
        <taxon>Eukaryota</taxon>
        <taxon>Fungi</taxon>
        <taxon>Fungi incertae sedis</taxon>
        <taxon>Microsporidia</taxon>
        <taxon>Mitosporidium</taxon>
    </lineage>
</organism>
<dbReference type="Proteomes" id="UP000029725">
    <property type="component" value="Unassembled WGS sequence"/>
</dbReference>
<dbReference type="InterPro" id="IPR000898">
    <property type="entry name" value="Indolamine_dOase"/>
</dbReference>
<dbReference type="HOGENOM" id="CLU_858121_0_0_1"/>
<dbReference type="PANTHER" id="PTHR28657:SF5">
    <property type="entry name" value="INDOLEAMINE 2,3-DIOXYGENASE"/>
    <property type="match status" value="1"/>
</dbReference>
<proteinExistence type="inferred from homology"/>
<evidence type="ECO:0000256" key="2">
    <source>
        <dbReference type="ARBA" id="ARBA00022723"/>
    </source>
</evidence>
<comment type="similarity">
    <text evidence="1">Belongs to the indoleamine 2,3-dioxygenase family.</text>
</comment>
<keyword evidence="3 4" id="KW-0408">Iron</keyword>
<dbReference type="EMBL" id="JMKJ01000066">
    <property type="protein sequence ID" value="KGG52542.1"/>
    <property type="molecule type" value="Genomic_DNA"/>
</dbReference>
<dbReference type="GO" id="GO:0034354">
    <property type="term" value="P:'de novo' NAD+ biosynthetic process from L-tryptophan"/>
    <property type="evidence" value="ECO:0007669"/>
    <property type="project" value="TreeGrafter"/>
</dbReference>
<keyword evidence="5" id="KW-0223">Dioxygenase</keyword>
<dbReference type="RefSeq" id="XP_013239015.1">
    <property type="nucleotide sequence ID" value="XM_013383561.1"/>
</dbReference>
<dbReference type="PANTHER" id="PTHR28657">
    <property type="entry name" value="INDOLEAMINE 2,3-DIOXYGENASE"/>
    <property type="match status" value="1"/>
</dbReference>
<reference evidence="5 6" key="1">
    <citation type="submission" date="2014-04" db="EMBL/GenBank/DDBJ databases">
        <title>A new species of microsporidia sheds light on the evolution of extreme parasitism.</title>
        <authorList>
            <person name="Haag K.L."/>
            <person name="James T.Y."/>
            <person name="Larsson R."/>
            <person name="Schaer T.M."/>
            <person name="Refardt D."/>
            <person name="Pombert J.-F."/>
            <person name="Ebert D."/>
        </authorList>
    </citation>
    <scope>NUCLEOTIDE SEQUENCE [LARGE SCALE GENOMIC DNA]</scope>
    <source>
        <strain evidence="5 6">UGP3</strain>
        <tissue evidence="5">Spores</tissue>
    </source>
</reference>
<dbReference type="GO" id="GO:0005737">
    <property type="term" value="C:cytoplasm"/>
    <property type="evidence" value="ECO:0007669"/>
    <property type="project" value="TreeGrafter"/>
</dbReference>
<dbReference type="GO" id="GO:0019441">
    <property type="term" value="P:L-tryptophan catabolic process to kynurenine"/>
    <property type="evidence" value="ECO:0007669"/>
    <property type="project" value="InterPro"/>
</dbReference>
<keyword evidence="6" id="KW-1185">Reference proteome</keyword>
<protein>
    <submittedName>
        <fullName evidence="5">Indoleamine 2,3-dioxygenase 1</fullName>
    </submittedName>
</protein>
<dbReference type="GeneID" id="25258580"/>
<keyword evidence="4" id="KW-0349">Heme</keyword>
<dbReference type="AlphaFoldDB" id="A0A098VU90"/>
<evidence type="ECO:0000313" key="5">
    <source>
        <dbReference type="EMBL" id="KGG52542.1"/>
    </source>
</evidence>
<dbReference type="VEuPathDB" id="MicrosporidiaDB:DI09_15p90"/>
<evidence type="ECO:0000256" key="1">
    <source>
        <dbReference type="ARBA" id="ARBA00007119"/>
    </source>
</evidence>
<keyword evidence="2 4" id="KW-0479">Metal-binding</keyword>
<evidence type="ECO:0000256" key="4">
    <source>
        <dbReference type="PIRSR" id="PIRSR600898-1"/>
    </source>
</evidence>
<dbReference type="Pfam" id="PF01231">
    <property type="entry name" value="IDO"/>
    <property type="match status" value="1"/>
</dbReference>
<dbReference type="InterPro" id="IPR037217">
    <property type="entry name" value="Trp/Indoleamine_2_3_dOase-like"/>
</dbReference>
<name>A0A098VU90_9MICR</name>
<accession>A0A098VU90</accession>
<feature type="binding site" description="proximal binding residue" evidence="4">
    <location>
        <position position="268"/>
    </location>
    <ligand>
        <name>heme b</name>
        <dbReference type="ChEBI" id="CHEBI:60344"/>
    </ligand>
    <ligandPart>
        <name>Fe</name>
        <dbReference type="ChEBI" id="CHEBI:18248"/>
    </ligandPart>
</feature>
<evidence type="ECO:0000313" key="6">
    <source>
        <dbReference type="Proteomes" id="UP000029725"/>
    </source>
</evidence>